<evidence type="ECO:0000256" key="1">
    <source>
        <dbReference type="SAM" id="MobiDB-lite"/>
    </source>
</evidence>
<reference evidence="3" key="1">
    <citation type="submission" date="2025-08" db="UniProtKB">
        <authorList>
            <consortium name="RefSeq"/>
        </authorList>
    </citation>
    <scope>IDENTIFICATION</scope>
    <source>
        <strain evidence="3">Airmid</strain>
    </source>
</reference>
<keyword evidence="2" id="KW-1185">Reference proteome</keyword>
<dbReference type="InParanoid" id="A0A6P6Y9K4"/>
<evidence type="ECO:0000313" key="3">
    <source>
        <dbReference type="RefSeq" id="XP_027201259.1"/>
    </source>
</evidence>
<sequence length="390" mass="44732">MTMMTEIDNSTNHNHNISSSTTTRKSCDRLSMKCMNVKIFNQTILPSSSSLNSVQKNKFNKKNDVDDVNDQSAIINMTTTTATTTTTMMTTSVTKMLSLTDANMMDKLKTDDNNNENVTKKANFIDKDDEPILSSSSSLPSTIKMNDQQQQQKTNISSGLMNQIDEKKVLSSPLPFATSASININKNHHSKPETINDLNKDHLDDNDDDNQRFFACEYGTIRKYSIKTIIEWKLSSSSSLNIDPKQQNQQIRSTIVMKCLNRLQWNNDHSKQQQQQRQQPPLINHLNGQKFLAIISDFHLGPHSFDSFSSSFNNNDNDEEDVDDNNAANVDDDNDDDWISSIKNQHYRLPNLRSKRSVYHYLKHLWKDFRHLLLPDNNNDNGNGNDYYYE</sequence>
<name>A0A6P6Y9K4_DERPT</name>
<feature type="compositionally biased region" description="Acidic residues" evidence="1">
    <location>
        <begin position="316"/>
        <end position="337"/>
    </location>
</feature>
<dbReference type="RefSeq" id="XP_027201259.1">
    <property type="nucleotide sequence ID" value="XM_027345458.1"/>
</dbReference>
<proteinExistence type="predicted"/>
<feature type="compositionally biased region" description="Low complexity" evidence="1">
    <location>
        <begin position="9"/>
        <end position="23"/>
    </location>
</feature>
<dbReference type="AlphaFoldDB" id="A0A6P6Y9K4"/>
<dbReference type="Proteomes" id="UP000515146">
    <property type="component" value="Unplaced"/>
</dbReference>
<evidence type="ECO:0000313" key="2">
    <source>
        <dbReference type="Proteomes" id="UP000515146"/>
    </source>
</evidence>
<protein>
    <submittedName>
        <fullName evidence="3">Uncharacterized protein</fullName>
    </submittedName>
</protein>
<dbReference type="KEGG" id="dpte:113795266"/>
<feature type="region of interest" description="Disordered" evidence="1">
    <location>
        <begin position="311"/>
        <end position="337"/>
    </location>
</feature>
<feature type="region of interest" description="Disordered" evidence="1">
    <location>
        <begin position="1"/>
        <end position="24"/>
    </location>
</feature>
<accession>A0A6P6Y9K4</accession>
<organism evidence="2 3">
    <name type="scientific">Dermatophagoides pteronyssinus</name>
    <name type="common">European house dust mite</name>
    <dbReference type="NCBI Taxonomy" id="6956"/>
    <lineage>
        <taxon>Eukaryota</taxon>
        <taxon>Metazoa</taxon>
        <taxon>Ecdysozoa</taxon>
        <taxon>Arthropoda</taxon>
        <taxon>Chelicerata</taxon>
        <taxon>Arachnida</taxon>
        <taxon>Acari</taxon>
        <taxon>Acariformes</taxon>
        <taxon>Sarcoptiformes</taxon>
        <taxon>Astigmata</taxon>
        <taxon>Psoroptidia</taxon>
        <taxon>Analgoidea</taxon>
        <taxon>Pyroglyphidae</taxon>
        <taxon>Dermatophagoidinae</taxon>
        <taxon>Dermatophagoides</taxon>
    </lineage>
</organism>
<gene>
    <name evidence="3" type="primary">LOC113795266</name>
</gene>